<accession>X0X7H5</accession>
<dbReference type="PROSITE" id="PS01136">
    <property type="entry name" value="UPF0034"/>
    <property type="match status" value="1"/>
</dbReference>
<keyword evidence="6" id="KW-0560">Oxidoreductase</keyword>
<evidence type="ECO:0000259" key="7">
    <source>
        <dbReference type="Pfam" id="PF01207"/>
    </source>
</evidence>
<dbReference type="InterPro" id="IPR018517">
    <property type="entry name" value="tRNA_hU_synthase_CS"/>
</dbReference>
<dbReference type="GO" id="GO:0050660">
    <property type="term" value="F:flavin adenine dinucleotide binding"/>
    <property type="evidence" value="ECO:0007669"/>
    <property type="project" value="InterPro"/>
</dbReference>
<keyword evidence="4" id="KW-0819">tRNA processing</keyword>
<dbReference type="InterPro" id="IPR035587">
    <property type="entry name" value="DUS-like_FMN-bd"/>
</dbReference>
<dbReference type="InterPro" id="IPR013785">
    <property type="entry name" value="Aldolase_TIM"/>
</dbReference>
<reference evidence="8" key="1">
    <citation type="journal article" date="2014" name="Front. Microbiol.">
        <title>High frequency of phylogenetically diverse reductive dehalogenase-homologous genes in deep subseafloor sedimentary metagenomes.</title>
        <authorList>
            <person name="Kawai M."/>
            <person name="Futagami T."/>
            <person name="Toyoda A."/>
            <person name="Takaki Y."/>
            <person name="Nishi S."/>
            <person name="Hori S."/>
            <person name="Arai W."/>
            <person name="Tsubouchi T."/>
            <person name="Morono Y."/>
            <person name="Uchiyama I."/>
            <person name="Ito T."/>
            <person name="Fujiyama A."/>
            <person name="Inagaki F."/>
            <person name="Takami H."/>
        </authorList>
    </citation>
    <scope>NUCLEOTIDE SEQUENCE</scope>
    <source>
        <strain evidence="8">Expedition CK06-06</strain>
    </source>
</reference>
<dbReference type="Gene3D" id="3.20.20.70">
    <property type="entry name" value="Aldolase class I"/>
    <property type="match status" value="1"/>
</dbReference>
<comment type="caution">
    <text evidence="8">The sequence shown here is derived from an EMBL/GenBank/DDBJ whole genome shotgun (WGS) entry which is preliminary data.</text>
</comment>
<comment type="cofactor">
    <cofactor evidence="1">
        <name>FMN</name>
        <dbReference type="ChEBI" id="CHEBI:58210"/>
    </cofactor>
</comment>
<keyword evidence="3" id="KW-0288">FMN</keyword>
<evidence type="ECO:0000313" key="8">
    <source>
        <dbReference type="EMBL" id="GAG32593.1"/>
    </source>
</evidence>
<dbReference type="SUPFAM" id="SSF51395">
    <property type="entry name" value="FMN-linked oxidoreductases"/>
    <property type="match status" value="1"/>
</dbReference>
<evidence type="ECO:0000256" key="6">
    <source>
        <dbReference type="ARBA" id="ARBA00023002"/>
    </source>
</evidence>
<evidence type="ECO:0000256" key="2">
    <source>
        <dbReference type="ARBA" id="ARBA00022630"/>
    </source>
</evidence>
<evidence type="ECO:0000256" key="3">
    <source>
        <dbReference type="ARBA" id="ARBA00022643"/>
    </source>
</evidence>
<dbReference type="CDD" id="cd02801">
    <property type="entry name" value="DUS_like_FMN"/>
    <property type="match status" value="1"/>
</dbReference>
<protein>
    <recommendedName>
        <fullName evidence="7">DUS-like FMN-binding domain-containing protein</fullName>
    </recommendedName>
</protein>
<dbReference type="PANTHER" id="PTHR45846:SF1">
    <property type="entry name" value="TRNA-DIHYDROURIDINE(47) SYNTHASE [NAD(P)(+)]-LIKE"/>
    <property type="match status" value="1"/>
</dbReference>
<sequence length="175" mass="18574">MNIGSVKLQNQTILAPLAGITNLPFRLLAKEAGCALVCSEMVSAHGLVHKSNRTVQLLDSLPEEQPLSVQIFGSQPDVMAEAARFVESSGADIIDINFGCSVRKIIKTGSGAALMKAPETAEAVIKAVRNAVRIPLTIKLRTGWDPTGNQAFEISQIAEACGVDAITIHPRTATQ</sequence>
<evidence type="ECO:0000256" key="5">
    <source>
        <dbReference type="ARBA" id="ARBA00022857"/>
    </source>
</evidence>
<dbReference type="EMBL" id="BARS01046754">
    <property type="protein sequence ID" value="GAG32593.1"/>
    <property type="molecule type" value="Genomic_DNA"/>
</dbReference>
<keyword evidence="5" id="KW-0521">NADP</keyword>
<dbReference type="GO" id="GO:0003723">
    <property type="term" value="F:RNA binding"/>
    <property type="evidence" value="ECO:0007669"/>
    <property type="project" value="TreeGrafter"/>
</dbReference>
<gene>
    <name evidence="8" type="ORF">S01H1_70322</name>
</gene>
<evidence type="ECO:0000256" key="1">
    <source>
        <dbReference type="ARBA" id="ARBA00001917"/>
    </source>
</evidence>
<name>X0X7H5_9ZZZZ</name>
<dbReference type="GO" id="GO:0017150">
    <property type="term" value="F:tRNA dihydrouridine synthase activity"/>
    <property type="evidence" value="ECO:0007669"/>
    <property type="project" value="InterPro"/>
</dbReference>
<dbReference type="PANTHER" id="PTHR45846">
    <property type="entry name" value="TRNA-DIHYDROURIDINE(47) SYNTHASE [NAD(P)(+)]-LIKE"/>
    <property type="match status" value="1"/>
</dbReference>
<dbReference type="AlphaFoldDB" id="X0X7H5"/>
<keyword evidence="2" id="KW-0285">Flavoprotein</keyword>
<feature type="domain" description="DUS-like FMN-binding" evidence="7">
    <location>
        <begin position="13"/>
        <end position="175"/>
    </location>
</feature>
<organism evidence="8">
    <name type="scientific">marine sediment metagenome</name>
    <dbReference type="NCBI Taxonomy" id="412755"/>
    <lineage>
        <taxon>unclassified sequences</taxon>
        <taxon>metagenomes</taxon>
        <taxon>ecological metagenomes</taxon>
    </lineage>
</organism>
<dbReference type="Pfam" id="PF01207">
    <property type="entry name" value="Dus"/>
    <property type="match status" value="1"/>
</dbReference>
<feature type="non-terminal residue" evidence="8">
    <location>
        <position position="175"/>
    </location>
</feature>
<evidence type="ECO:0000256" key="4">
    <source>
        <dbReference type="ARBA" id="ARBA00022694"/>
    </source>
</evidence>
<proteinExistence type="predicted"/>